<keyword evidence="4" id="KW-1185">Reference proteome</keyword>
<organism evidence="3 4">
    <name type="scientific">Streptomyces calidiresistens</name>
    <dbReference type="NCBI Taxonomy" id="1485586"/>
    <lineage>
        <taxon>Bacteria</taxon>
        <taxon>Bacillati</taxon>
        <taxon>Actinomycetota</taxon>
        <taxon>Actinomycetes</taxon>
        <taxon>Kitasatosporales</taxon>
        <taxon>Streptomycetaceae</taxon>
        <taxon>Streptomyces</taxon>
    </lineage>
</organism>
<dbReference type="Gene3D" id="1.20.1290.10">
    <property type="entry name" value="AhpD-like"/>
    <property type="match status" value="1"/>
</dbReference>
<protein>
    <submittedName>
        <fullName evidence="3">Carboxymuconolactone decarboxylase family protein</fullName>
    </submittedName>
</protein>
<feature type="compositionally biased region" description="Low complexity" evidence="1">
    <location>
        <begin position="30"/>
        <end position="43"/>
    </location>
</feature>
<evidence type="ECO:0000256" key="1">
    <source>
        <dbReference type="SAM" id="MobiDB-lite"/>
    </source>
</evidence>
<dbReference type="InterPro" id="IPR029032">
    <property type="entry name" value="AhpD-like"/>
</dbReference>
<gene>
    <name evidence="3" type="ORF">FOE67_24050</name>
</gene>
<dbReference type="Proteomes" id="UP000530234">
    <property type="component" value="Unassembled WGS sequence"/>
</dbReference>
<accession>A0A7W3T7Q6</accession>
<dbReference type="SUPFAM" id="SSF69118">
    <property type="entry name" value="AhpD-like"/>
    <property type="match status" value="1"/>
</dbReference>
<feature type="region of interest" description="Disordered" evidence="1">
    <location>
        <begin position="24"/>
        <end position="45"/>
    </location>
</feature>
<reference evidence="4" key="1">
    <citation type="submission" date="2019-10" db="EMBL/GenBank/DDBJ databases">
        <title>Streptomyces sp. nov., a novel actinobacterium isolated from alkaline environment.</title>
        <authorList>
            <person name="Golinska P."/>
        </authorList>
    </citation>
    <scope>NUCLEOTIDE SEQUENCE [LARGE SCALE GENOMIC DNA]</scope>
    <source>
        <strain evidence="4">DSM 42108</strain>
    </source>
</reference>
<dbReference type="InterPro" id="IPR003779">
    <property type="entry name" value="CMD-like"/>
</dbReference>
<dbReference type="InterPro" id="IPR004675">
    <property type="entry name" value="AhpD_core"/>
</dbReference>
<evidence type="ECO:0000313" key="3">
    <source>
        <dbReference type="EMBL" id="MBB0232473.1"/>
    </source>
</evidence>
<feature type="domain" description="Carboxymuconolactone decarboxylase-like" evidence="2">
    <location>
        <begin position="52"/>
        <end position="133"/>
    </location>
</feature>
<dbReference type="GO" id="GO:0051920">
    <property type="term" value="F:peroxiredoxin activity"/>
    <property type="evidence" value="ECO:0007669"/>
    <property type="project" value="InterPro"/>
</dbReference>
<dbReference type="PANTHER" id="PTHR34846:SF10">
    <property type="entry name" value="CYTOPLASMIC PROTEIN"/>
    <property type="match status" value="1"/>
</dbReference>
<name>A0A7W3T7Q6_9ACTN</name>
<dbReference type="NCBIfam" id="TIGR00778">
    <property type="entry name" value="ahpD_dom"/>
    <property type="match status" value="1"/>
</dbReference>
<dbReference type="EMBL" id="VKHS01000954">
    <property type="protein sequence ID" value="MBB0232473.1"/>
    <property type="molecule type" value="Genomic_DNA"/>
</dbReference>
<dbReference type="PANTHER" id="PTHR34846">
    <property type="entry name" value="4-CARBOXYMUCONOLACTONE DECARBOXYLASE FAMILY PROTEIN (AFU_ORTHOLOGUE AFUA_6G11590)"/>
    <property type="match status" value="1"/>
</dbReference>
<sequence length="187" mass="21149">MPGKWTHGVPWKWTIAVRHFTPTVDSVTDTPNTPTEQRTPTTPRLDLPVLVPDVHRAMLRLHEAARRDLDPALVELVLIRASQINRCAFCVDMHTRDARRAGEREERIHLLTAWEEAGDLYTGRERAALALTEAVTVLTDGFVPDGVYRRAAERFEEEELARLVSLIATINTWNRLNVTARTPPAGE</sequence>
<evidence type="ECO:0000313" key="4">
    <source>
        <dbReference type="Proteomes" id="UP000530234"/>
    </source>
</evidence>
<evidence type="ECO:0000259" key="2">
    <source>
        <dbReference type="Pfam" id="PF02627"/>
    </source>
</evidence>
<comment type="caution">
    <text evidence="3">The sequence shown here is derived from an EMBL/GenBank/DDBJ whole genome shotgun (WGS) entry which is preliminary data.</text>
</comment>
<dbReference type="AlphaFoldDB" id="A0A7W3T7Q6"/>
<proteinExistence type="predicted"/>
<dbReference type="Pfam" id="PF02627">
    <property type="entry name" value="CMD"/>
    <property type="match status" value="1"/>
</dbReference>